<accession>A0A834LWU8</accession>
<evidence type="ECO:0000256" key="6">
    <source>
        <dbReference type="ARBA" id="ARBA00023136"/>
    </source>
</evidence>
<feature type="signal peptide" evidence="9">
    <location>
        <begin position="1"/>
        <end position="19"/>
    </location>
</feature>
<dbReference type="GO" id="GO:0006952">
    <property type="term" value="P:defense response"/>
    <property type="evidence" value="ECO:0007669"/>
    <property type="project" value="UniProtKB-KW"/>
</dbReference>
<feature type="transmembrane region" description="Helical" evidence="8">
    <location>
        <begin position="230"/>
        <end position="248"/>
    </location>
</feature>
<keyword evidence="9" id="KW-0732">Signal</keyword>
<dbReference type="GO" id="GO:0016020">
    <property type="term" value="C:membrane"/>
    <property type="evidence" value="ECO:0007669"/>
    <property type="project" value="UniProtKB-SubCell"/>
</dbReference>
<evidence type="ECO:0000313" key="10">
    <source>
        <dbReference type="EMBL" id="KAF7151244.1"/>
    </source>
</evidence>
<evidence type="ECO:0000256" key="9">
    <source>
        <dbReference type="SAM" id="SignalP"/>
    </source>
</evidence>
<evidence type="ECO:0000256" key="8">
    <source>
        <dbReference type="SAM" id="Phobius"/>
    </source>
</evidence>
<protein>
    <submittedName>
        <fullName evidence="10">Uncharacterized protein</fullName>
    </submittedName>
</protein>
<keyword evidence="6 8" id="KW-0472">Membrane</keyword>
<sequence>MLLGFLSLLLIGEEGLISAICISETMGSTWHRCNKKRKEELTTESDYKEREIPRKLLVAAVAISIGLERVIHLIGKGRRVDVVGVLILAPNRRRRSNFSNMHIKDHGVDVASLLEETKGGADYGVRLQMLVAISIGLEHVIHLIGKGRRVNVVGVLILAPNRRRRSNFSNMHIKDPGVNVASLLKMVGGNVSLKQTPTWAVAIVFFVLVAISIGLENVIHLISKGQRVDVVGFLSLLLIGGEGLISTICISKTMGSTWHPCFTISIGLEHVIHLIAKGQRFDVVGVLILAPNRRRRSNFSNLHIRDHGVDVASLLEETKGGADYGVRLQRKGNSPEAFVAISIGLEHIIHLIGKGRRVDVVGVLILAPNRRRRSNFSNRHIKDHGVNVASLLGKDLMLLGFLSLLLIGGEGANFSNLHNRDHGVDVASLLEETKGGADYGVRLQRKGNSPEAFVAISIGLEHVIHLIAKGQRFDVVGVLILAPNRRRRSNFSNLHIRDHGVDVASLLEETKGGADYGVRLQRKGNSPEAFVAISIGLEHIIHLIGKGRRVDVVGVLILAPNRRRRSNFSNMHIKDHGVNVASLLYARLLSLHSCITKKAPPLSHGRRVDVVGGLILAPNRRRRSNFSNRHIKDHGVNVASLLGEELMLLGFLSLLLIGEEGLISAICISETMGSTWHRCNKKRKEELTTQSDYKEREIPRKLLVAAGSTDK</sequence>
<comment type="subcellular location">
    <subcellularLocation>
        <location evidence="1">Membrane</location>
        <topology evidence="1">Multi-pass membrane protein</topology>
    </subcellularLocation>
</comment>
<dbReference type="Proteomes" id="UP000626092">
    <property type="component" value="Unassembled WGS sequence"/>
</dbReference>
<comment type="caution">
    <text evidence="10">The sequence shown here is derived from an EMBL/GenBank/DDBJ whole genome shotgun (WGS) entry which is preliminary data.</text>
</comment>
<keyword evidence="11" id="KW-1185">Reference proteome</keyword>
<dbReference type="PANTHER" id="PTHR31942">
    <property type="entry name" value="MLO-LIKE PROTEIN 1"/>
    <property type="match status" value="1"/>
</dbReference>
<feature type="chain" id="PRO_5032388994" evidence="9">
    <location>
        <begin position="20"/>
        <end position="711"/>
    </location>
</feature>
<keyword evidence="4" id="KW-0611">Plant defense</keyword>
<organism evidence="10 11">
    <name type="scientific">Rhododendron simsii</name>
    <name type="common">Sims's rhododendron</name>
    <dbReference type="NCBI Taxonomy" id="118357"/>
    <lineage>
        <taxon>Eukaryota</taxon>
        <taxon>Viridiplantae</taxon>
        <taxon>Streptophyta</taxon>
        <taxon>Embryophyta</taxon>
        <taxon>Tracheophyta</taxon>
        <taxon>Spermatophyta</taxon>
        <taxon>Magnoliopsida</taxon>
        <taxon>eudicotyledons</taxon>
        <taxon>Gunneridae</taxon>
        <taxon>Pentapetalae</taxon>
        <taxon>asterids</taxon>
        <taxon>Ericales</taxon>
        <taxon>Ericaceae</taxon>
        <taxon>Ericoideae</taxon>
        <taxon>Rhodoreae</taxon>
        <taxon>Rhododendron</taxon>
    </lineage>
</organism>
<feature type="transmembrane region" description="Helical" evidence="8">
    <location>
        <begin position="199"/>
        <end position="218"/>
    </location>
</feature>
<evidence type="ECO:0000256" key="7">
    <source>
        <dbReference type="ARBA" id="ARBA00023265"/>
    </source>
</evidence>
<comment type="similarity">
    <text evidence="2">Belongs to the MLO family.</text>
</comment>
<evidence type="ECO:0000256" key="4">
    <source>
        <dbReference type="ARBA" id="ARBA00022821"/>
    </source>
</evidence>
<keyword evidence="5 8" id="KW-1133">Transmembrane helix</keyword>
<name>A0A834LWU8_RHOSS</name>
<dbReference type="Pfam" id="PF03094">
    <property type="entry name" value="Mlo"/>
    <property type="match status" value="3"/>
</dbReference>
<keyword evidence="3 8" id="KW-0812">Transmembrane</keyword>
<gene>
    <name evidence="10" type="ORF">RHSIM_Rhsim02G0224800</name>
</gene>
<evidence type="ECO:0000256" key="3">
    <source>
        <dbReference type="ARBA" id="ARBA00022692"/>
    </source>
</evidence>
<evidence type="ECO:0000256" key="1">
    <source>
        <dbReference type="ARBA" id="ARBA00004141"/>
    </source>
</evidence>
<reference evidence="10" key="1">
    <citation type="submission" date="2019-11" db="EMBL/GenBank/DDBJ databases">
        <authorList>
            <person name="Liu Y."/>
            <person name="Hou J."/>
            <person name="Li T.-Q."/>
            <person name="Guan C.-H."/>
            <person name="Wu X."/>
            <person name="Wu H.-Z."/>
            <person name="Ling F."/>
            <person name="Zhang R."/>
            <person name="Shi X.-G."/>
            <person name="Ren J.-P."/>
            <person name="Chen E.-F."/>
            <person name="Sun J.-M."/>
        </authorList>
    </citation>
    <scope>NUCLEOTIDE SEQUENCE</scope>
    <source>
        <strain evidence="10">Adult_tree_wgs_1</strain>
        <tissue evidence="10">Leaves</tissue>
    </source>
</reference>
<dbReference type="EMBL" id="WJXA01000002">
    <property type="protein sequence ID" value="KAF7151244.1"/>
    <property type="molecule type" value="Genomic_DNA"/>
</dbReference>
<evidence type="ECO:0000256" key="2">
    <source>
        <dbReference type="ARBA" id="ARBA00006574"/>
    </source>
</evidence>
<evidence type="ECO:0000256" key="5">
    <source>
        <dbReference type="ARBA" id="ARBA00022989"/>
    </source>
</evidence>
<keyword evidence="7" id="KW-0568">Pathogenesis-related protein</keyword>
<dbReference type="InterPro" id="IPR004326">
    <property type="entry name" value="Mlo"/>
</dbReference>
<evidence type="ECO:0000313" key="11">
    <source>
        <dbReference type="Proteomes" id="UP000626092"/>
    </source>
</evidence>
<dbReference type="PANTHER" id="PTHR31942:SF34">
    <property type="entry name" value="MLO-LIKE PROTEIN"/>
    <property type="match status" value="1"/>
</dbReference>
<dbReference type="AlphaFoldDB" id="A0A834LWU8"/>
<proteinExistence type="inferred from homology"/>